<organism evidence="1 2">
    <name type="scientific">Sodaliphilus pleomorphus</name>
    <dbReference type="NCBI Taxonomy" id="2606626"/>
    <lineage>
        <taxon>Bacteria</taxon>
        <taxon>Pseudomonadati</taxon>
        <taxon>Bacteroidota</taxon>
        <taxon>Bacteroidia</taxon>
        <taxon>Bacteroidales</taxon>
        <taxon>Muribaculaceae</taxon>
        <taxon>Sodaliphilus</taxon>
    </lineage>
</organism>
<comment type="caution">
    <text evidence="1">The sequence shown here is derived from an EMBL/GenBank/DDBJ whole genome shotgun (WGS) entry which is preliminary data.</text>
</comment>
<gene>
    <name evidence="1" type="ORF">FYJ29_00335</name>
</gene>
<dbReference type="RefSeq" id="WP_206113543.1">
    <property type="nucleotide sequence ID" value="NZ_VULT01000001.1"/>
</dbReference>
<reference evidence="1 2" key="1">
    <citation type="submission" date="2019-08" db="EMBL/GenBank/DDBJ databases">
        <title>In-depth cultivation of the pig gut microbiome towards novel bacterial diversity and tailored functional studies.</title>
        <authorList>
            <person name="Wylensek D."/>
            <person name="Hitch T.C.A."/>
            <person name="Clavel T."/>
        </authorList>
    </citation>
    <scope>NUCLEOTIDE SEQUENCE [LARGE SCALE GENOMIC DNA]</scope>
    <source>
        <strain evidence="1 2">Oil-RF-744-WCA-WT-10</strain>
    </source>
</reference>
<proteinExistence type="predicted"/>
<dbReference type="AlphaFoldDB" id="A0A6L5XAG2"/>
<dbReference type="EMBL" id="VULT01000001">
    <property type="protein sequence ID" value="MSS16228.1"/>
    <property type="molecule type" value="Genomic_DNA"/>
</dbReference>
<evidence type="ECO:0000313" key="2">
    <source>
        <dbReference type="Proteomes" id="UP000483362"/>
    </source>
</evidence>
<name>A0A6L5XAG2_9BACT</name>
<accession>A0A6L5XAG2</accession>
<sequence>MNFSQLNYFERDKLVPLVCDMLTKANGRPLPSQVIAEAIRKIGHHTDTRSVRRVISYIRREGLVPCVASSPKGFFVANNVREITDTILSLEGRVDAIQEVIDALREQRYFKFNL</sequence>
<keyword evidence="2" id="KW-1185">Reference proteome</keyword>
<protein>
    <submittedName>
        <fullName evidence="1">Uncharacterized protein</fullName>
    </submittedName>
</protein>
<dbReference type="Proteomes" id="UP000483362">
    <property type="component" value="Unassembled WGS sequence"/>
</dbReference>
<evidence type="ECO:0000313" key="1">
    <source>
        <dbReference type="EMBL" id="MSS16228.1"/>
    </source>
</evidence>